<dbReference type="STRING" id="879243.Poras_0088"/>
<dbReference type="Proteomes" id="UP000006545">
    <property type="component" value="Chromosome"/>
</dbReference>
<organism evidence="2 3">
    <name type="scientific">Porphyromonas asaccharolytica (strain ATCC 25260 / DSM 20707 / BCRC 10618 / CCUG 7834 / JCM 6326 / LMG 13178 / VPI 4198 / B440)</name>
    <name type="common">Bacteroides asaccharolyticus</name>
    <dbReference type="NCBI Taxonomy" id="879243"/>
    <lineage>
        <taxon>Bacteria</taxon>
        <taxon>Pseudomonadati</taxon>
        <taxon>Bacteroidota</taxon>
        <taxon>Bacteroidia</taxon>
        <taxon>Bacteroidales</taxon>
        <taxon>Porphyromonadaceae</taxon>
        <taxon>Porphyromonas</taxon>
    </lineage>
</organism>
<evidence type="ECO:0008006" key="4">
    <source>
        <dbReference type="Google" id="ProtNLM"/>
    </source>
</evidence>
<dbReference type="OrthoDB" id="1014162at2"/>
<keyword evidence="1" id="KW-0732">Signal</keyword>
<reference evidence="3" key="1">
    <citation type="submission" date="2011-04" db="EMBL/GenBank/DDBJ databases">
        <title>The complete genome of Porphyromonas asaccharolytica DSM 20707.</title>
        <authorList>
            <person name="Lucas S."/>
            <person name="Han J."/>
            <person name="Lapidus A."/>
            <person name="Bruce D."/>
            <person name="Goodwin L."/>
            <person name="Pitluck S."/>
            <person name="Peters L."/>
            <person name="Kyrpides N."/>
            <person name="Mavromatis K."/>
            <person name="Ivanova N."/>
            <person name="Ovchinnikova G."/>
            <person name="Pagani I."/>
            <person name="Lu M."/>
            <person name="Detter J.C."/>
            <person name="Tapia R."/>
            <person name="Han C."/>
            <person name="Land M."/>
            <person name="Hauser L."/>
            <person name="Markowitz V."/>
            <person name="Cheng J.-F."/>
            <person name="Hugenholtz P."/>
            <person name="Woyke T."/>
            <person name="Wu D."/>
            <person name="Gronow S."/>
            <person name="Wellnitz S."/>
            <person name="Brambilla E."/>
            <person name="Klenk H.-P."/>
            <person name="Eisen J.A."/>
        </authorList>
    </citation>
    <scope>NUCLEOTIDE SEQUENCE [LARGE SCALE GENOMIC DNA]</scope>
    <source>
        <strain evidence="3">ATCC 25260 / DSM 20707 / VPI 4198</strain>
    </source>
</reference>
<name>F4KL68_PORAD</name>
<evidence type="ECO:0000256" key="1">
    <source>
        <dbReference type="SAM" id="SignalP"/>
    </source>
</evidence>
<dbReference type="PROSITE" id="PS51257">
    <property type="entry name" value="PROKAR_LIPOPROTEIN"/>
    <property type="match status" value="1"/>
</dbReference>
<sequence length="329" mass="36766">MKKILSTLAIVALLLGLSACQSDSPTQEPTPTPEPQQPDSAYILPFLRWWDGGDGIKAFESARGSKQESYDPSFDLYVYSTGNELQPTISYIVGMYAQVDMSSKVLTSPSFYAFMKKNGFEPVGEPQNSMQYFTSSKYKQTTVYSVVEPIDLGEGNTMPTSLVFAMKAPELSSVPYPMLNWQAAPDDIKAFETQAGFTGPKESTVSNGAIQRLQYFKKTDTDEFTELFIHLYDLRDGKLIQATSIAIPNDYIYQISGDAINPYQYFIDMVKKDGYTSRKGENGRQVYDNQAKGNKFTFETWSNIKVNGFTMKGAGMAFVPFDGPDEIDY</sequence>
<feature type="signal peptide" evidence="1">
    <location>
        <begin position="1"/>
        <end position="21"/>
    </location>
</feature>
<protein>
    <recommendedName>
        <fullName evidence="4">Lipoprotein</fullName>
    </recommendedName>
</protein>
<proteinExistence type="predicted"/>
<dbReference type="RefSeq" id="WP_013759756.1">
    <property type="nucleotide sequence ID" value="NC_015501.1"/>
</dbReference>
<feature type="chain" id="PRO_5003316761" description="Lipoprotein" evidence="1">
    <location>
        <begin position="22"/>
        <end position="329"/>
    </location>
</feature>
<accession>F4KL68</accession>
<dbReference type="AlphaFoldDB" id="F4KL68"/>
<gene>
    <name evidence="2" type="ordered locus">Poras_0088</name>
</gene>
<evidence type="ECO:0000313" key="3">
    <source>
        <dbReference type="Proteomes" id="UP000006545"/>
    </source>
</evidence>
<dbReference type="HOGENOM" id="CLU_844286_0_0_10"/>
<evidence type="ECO:0000313" key="2">
    <source>
        <dbReference type="EMBL" id="AEE12042.1"/>
    </source>
</evidence>
<keyword evidence="3" id="KW-1185">Reference proteome</keyword>
<dbReference type="KEGG" id="pah:Poras_0088"/>
<dbReference type="EMBL" id="CP002689">
    <property type="protein sequence ID" value="AEE12042.1"/>
    <property type="molecule type" value="Genomic_DNA"/>
</dbReference>